<dbReference type="GO" id="GO:0003677">
    <property type="term" value="F:DNA binding"/>
    <property type="evidence" value="ECO:0007669"/>
    <property type="project" value="UniProtKB-UniRule"/>
</dbReference>
<evidence type="ECO:0000256" key="2">
    <source>
        <dbReference type="ARBA" id="ARBA00023172"/>
    </source>
</evidence>
<dbReference type="EMBL" id="MSTI01000014">
    <property type="protein sequence ID" value="OLV20026.1"/>
    <property type="molecule type" value="Genomic_DNA"/>
</dbReference>
<protein>
    <submittedName>
        <fullName evidence="6">Phage integrase</fullName>
    </submittedName>
</protein>
<comment type="caution">
    <text evidence="6">The sequence shown here is derived from an EMBL/GenBank/DDBJ whole genome shotgun (WGS) entry which is preliminary data.</text>
</comment>
<organism evidence="6 7">
    <name type="scientific">Deinococcus marmoris</name>
    <dbReference type="NCBI Taxonomy" id="249408"/>
    <lineage>
        <taxon>Bacteria</taxon>
        <taxon>Thermotogati</taxon>
        <taxon>Deinococcota</taxon>
        <taxon>Deinococci</taxon>
        <taxon>Deinococcales</taxon>
        <taxon>Deinococcaceae</taxon>
        <taxon>Deinococcus</taxon>
    </lineage>
</organism>
<feature type="domain" description="Tyr recombinase" evidence="4">
    <location>
        <begin position="141"/>
        <end position="330"/>
    </location>
</feature>
<keyword evidence="7" id="KW-1185">Reference proteome</keyword>
<dbReference type="InterPro" id="IPR044068">
    <property type="entry name" value="CB"/>
</dbReference>
<evidence type="ECO:0000313" key="6">
    <source>
        <dbReference type="EMBL" id="OLV20026.1"/>
    </source>
</evidence>
<feature type="domain" description="Core-binding (CB)" evidence="5">
    <location>
        <begin position="11"/>
        <end position="113"/>
    </location>
</feature>
<dbReference type="STRING" id="249408.BOO71_0001036"/>
<dbReference type="InterPro" id="IPR050090">
    <property type="entry name" value="Tyrosine_recombinase_XerCD"/>
</dbReference>
<dbReference type="SUPFAM" id="SSF56349">
    <property type="entry name" value="DNA breaking-rejoining enzymes"/>
    <property type="match status" value="1"/>
</dbReference>
<dbReference type="PROSITE" id="PS51900">
    <property type="entry name" value="CB"/>
    <property type="match status" value="1"/>
</dbReference>
<dbReference type="Gene3D" id="1.10.150.130">
    <property type="match status" value="1"/>
</dbReference>
<dbReference type="InterPro" id="IPR011010">
    <property type="entry name" value="DNA_brk_join_enz"/>
</dbReference>
<evidence type="ECO:0000256" key="1">
    <source>
        <dbReference type="ARBA" id="ARBA00023125"/>
    </source>
</evidence>
<proteinExistence type="predicted"/>
<reference evidence="6 7" key="1">
    <citation type="submission" date="2017-01" db="EMBL/GenBank/DDBJ databases">
        <title>Genome Analysis of Deinococcus marmoris KOPRI26562.</title>
        <authorList>
            <person name="Kim J.H."/>
            <person name="Oh H.-M."/>
        </authorList>
    </citation>
    <scope>NUCLEOTIDE SEQUENCE [LARGE SCALE GENOMIC DNA]</scope>
    <source>
        <strain evidence="6 7">KOPRI26562</strain>
    </source>
</reference>
<dbReference type="InterPro" id="IPR010998">
    <property type="entry name" value="Integrase_recombinase_N"/>
</dbReference>
<evidence type="ECO:0000259" key="4">
    <source>
        <dbReference type="PROSITE" id="PS51898"/>
    </source>
</evidence>
<dbReference type="AlphaFoldDB" id="A0A1U7P4D9"/>
<name>A0A1U7P4D9_9DEIO</name>
<dbReference type="GO" id="GO:0006310">
    <property type="term" value="P:DNA recombination"/>
    <property type="evidence" value="ECO:0007669"/>
    <property type="project" value="UniProtKB-KW"/>
</dbReference>
<accession>A0A1U7P4D9</accession>
<keyword evidence="1 3" id="KW-0238">DNA-binding</keyword>
<dbReference type="PANTHER" id="PTHR30349">
    <property type="entry name" value="PHAGE INTEGRASE-RELATED"/>
    <property type="match status" value="1"/>
</dbReference>
<evidence type="ECO:0000256" key="3">
    <source>
        <dbReference type="PROSITE-ProRule" id="PRU01248"/>
    </source>
</evidence>
<dbReference type="Pfam" id="PF00589">
    <property type="entry name" value="Phage_integrase"/>
    <property type="match status" value="1"/>
</dbReference>
<dbReference type="GO" id="GO:0015074">
    <property type="term" value="P:DNA integration"/>
    <property type="evidence" value="ECO:0007669"/>
    <property type="project" value="InterPro"/>
</dbReference>
<gene>
    <name evidence="6" type="ORF">BOO71_0001036</name>
</gene>
<dbReference type="Proteomes" id="UP000186607">
    <property type="component" value="Unassembled WGS sequence"/>
</dbReference>
<dbReference type="PROSITE" id="PS51898">
    <property type="entry name" value="TYR_RECOMBINASE"/>
    <property type="match status" value="1"/>
</dbReference>
<dbReference type="InterPro" id="IPR002104">
    <property type="entry name" value="Integrase_catalytic"/>
</dbReference>
<evidence type="ECO:0000313" key="7">
    <source>
        <dbReference type="Proteomes" id="UP000186607"/>
    </source>
</evidence>
<dbReference type="PANTHER" id="PTHR30349:SF81">
    <property type="entry name" value="TYROSINE RECOMBINASE XERC"/>
    <property type="match status" value="1"/>
</dbReference>
<sequence>MLQALQDQDVAALCELVTYHVHLKGVAGSDTSPRTLRSYHLAVRDFLAWAWSEAQTLALNQLTPEQVEQYLLHLRTRPRRPRTRHARPTTERLSADSARTYLYGLRALTRALVWAEVLVEDPTRAVRAPRERTAAHERKGALPTGLLNELLALPQSLGYAPERQARDVAILVLGARLGLRLDEMVQLDVADLDVRAARLRIRHGKGRKARTVDVPPGALAALQTWLTARSTVVPHGEADHGGLLISFQPAARGRRLSNRGLYAVVAGYGQRLGLDETLRGVHALRRTAGTRLYRATRDLHVVADVLGHASVATSAVYAKLDRDTRRAALIAAETVE</sequence>
<keyword evidence="2" id="KW-0233">DNA recombination</keyword>
<dbReference type="Gene3D" id="1.10.443.10">
    <property type="entry name" value="Intergrase catalytic core"/>
    <property type="match status" value="1"/>
</dbReference>
<evidence type="ECO:0000259" key="5">
    <source>
        <dbReference type="PROSITE" id="PS51900"/>
    </source>
</evidence>
<dbReference type="InterPro" id="IPR013762">
    <property type="entry name" value="Integrase-like_cat_sf"/>
</dbReference>